<evidence type="ECO:0000313" key="4">
    <source>
        <dbReference type="EMBL" id="RKS82274.1"/>
    </source>
</evidence>
<dbReference type="CDD" id="cd03801">
    <property type="entry name" value="GT4_PimA-like"/>
    <property type="match status" value="1"/>
</dbReference>
<dbReference type="RefSeq" id="WP_121302912.1">
    <property type="nucleotide sequence ID" value="NZ_RBWW01000001.1"/>
</dbReference>
<dbReference type="Pfam" id="PF00534">
    <property type="entry name" value="Glycos_transf_1"/>
    <property type="match status" value="1"/>
</dbReference>
<organism evidence="4 5">
    <name type="scientific">Haloarcula quadrata</name>
    <dbReference type="NCBI Taxonomy" id="182779"/>
    <lineage>
        <taxon>Archaea</taxon>
        <taxon>Methanobacteriati</taxon>
        <taxon>Methanobacteriota</taxon>
        <taxon>Stenosarchaea group</taxon>
        <taxon>Halobacteria</taxon>
        <taxon>Halobacteriales</taxon>
        <taxon>Haloarculaceae</taxon>
        <taxon>Haloarcula</taxon>
    </lineage>
</organism>
<dbReference type="SUPFAM" id="SSF53756">
    <property type="entry name" value="UDP-Glycosyltransferase/glycogen phosphorylase"/>
    <property type="match status" value="1"/>
</dbReference>
<reference evidence="4 5" key="1">
    <citation type="submission" date="2018-10" db="EMBL/GenBank/DDBJ databases">
        <title>Genomic Encyclopedia of Archaeal and Bacterial Type Strains, Phase II (KMG-II): from individual species to whole genera.</title>
        <authorList>
            <person name="Goeker M."/>
        </authorList>
    </citation>
    <scope>NUCLEOTIDE SEQUENCE [LARGE SCALE GENOMIC DNA]</scope>
    <source>
        <strain evidence="4 5">DSM 11927</strain>
    </source>
</reference>
<dbReference type="GO" id="GO:0016757">
    <property type="term" value="F:glycosyltransferase activity"/>
    <property type="evidence" value="ECO:0007669"/>
    <property type="project" value="UniProtKB-KW"/>
</dbReference>
<dbReference type="AlphaFoldDB" id="A0A495R5G0"/>
<dbReference type="PANTHER" id="PTHR12526:SF510">
    <property type="entry name" value="D-INOSITOL 3-PHOSPHATE GLYCOSYLTRANSFERASE"/>
    <property type="match status" value="1"/>
</dbReference>
<dbReference type="PANTHER" id="PTHR12526">
    <property type="entry name" value="GLYCOSYLTRANSFERASE"/>
    <property type="match status" value="1"/>
</dbReference>
<name>A0A495R5G0_9EURY</name>
<dbReference type="Proteomes" id="UP000268233">
    <property type="component" value="Unassembled WGS sequence"/>
</dbReference>
<keyword evidence="1" id="KW-0328">Glycosyltransferase</keyword>
<sequence length="397" mass="43503">MTEPTRHQERETETQEADLPNVCVVTHPLAAAGENATRSLLDILSAITSVALVTADLPADSEIRDRHELVELTQKGAGDSVVIAAFRFLLNQLRMCRVIAGRDEDVVLFFGATSYLLPIVVTRLLGKTVLVEPRGDVPLTLRLNWEQQLPDQVAAVLAGAVRALERAGFAVAHGVITYTPEMARQLDLHPESPSVYPTGARYVRTNEFCVQRPYADRDRVVGFLGRLDEEKGVRELAAVATQLPDDITFRFVGDGDLREWLEEDLAADIEAGHVELTGWVDHDKVPHALNDLELLILPSQPTEGLPTTILEALACGTPVYASPVSGVPDVVRDEETGFTIDSRESTALAAGIERILDRNDLAAISENGRTLIEREYSFDAACERYRGILRSVAGYSS</sequence>
<dbReference type="EMBL" id="RBWW01000001">
    <property type="protein sequence ID" value="RKS82274.1"/>
    <property type="molecule type" value="Genomic_DNA"/>
</dbReference>
<protein>
    <submittedName>
        <fullName evidence="4">Glycosyltransferase involved in cell wall biosynthesis</fullName>
    </submittedName>
</protein>
<feature type="domain" description="Glycosyl transferase family 1" evidence="3">
    <location>
        <begin position="215"/>
        <end position="369"/>
    </location>
</feature>
<comment type="caution">
    <text evidence="4">The sequence shown here is derived from an EMBL/GenBank/DDBJ whole genome shotgun (WGS) entry which is preliminary data.</text>
</comment>
<dbReference type="Gene3D" id="3.40.50.2000">
    <property type="entry name" value="Glycogen Phosphorylase B"/>
    <property type="match status" value="2"/>
</dbReference>
<evidence type="ECO:0000256" key="1">
    <source>
        <dbReference type="ARBA" id="ARBA00022676"/>
    </source>
</evidence>
<evidence type="ECO:0000313" key="5">
    <source>
        <dbReference type="Proteomes" id="UP000268233"/>
    </source>
</evidence>
<evidence type="ECO:0000256" key="2">
    <source>
        <dbReference type="ARBA" id="ARBA00022679"/>
    </source>
</evidence>
<keyword evidence="2 4" id="KW-0808">Transferase</keyword>
<keyword evidence="5" id="KW-1185">Reference proteome</keyword>
<gene>
    <name evidence="4" type="ORF">BDK61_1575</name>
</gene>
<accession>A0A495R5G0</accession>
<proteinExistence type="predicted"/>
<evidence type="ECO:0000259" key="3">
    <source>
        <dbReference type="Pfam" id="PF00534"/>
    </source>
</evidence>
<dbReference type="InterPro" id="IPR001296">
    <property type="entry name" value="Glyco_trans_1"/>
</dbReference>